<dbReference type="SUPFAM" id="SSF50022">
    <property type="entry name" value="ISP domain"/>
    <property type="match status" value="1"/>
</dbReference>
<dbReference type="EMBL" id="CAFBLR010000041">
    <property type="protein sequence ID" value="CAB4868409.1"/>
    <property type="molecule type" value="Genomic_DNA"/>
</dbReference>
<keyword evidence="5" id="KW-0411">Iron-sulfur</keyword>
<dbReference type="InterPro" id="IPR036922">
    <property type="entry name" value="Rieske_2Fe-2S_sf"/>
</dbReference>
<keyword evidence="4" id="KW-0408">Iron</keyword>
<keyword evidence="3" id="KW-0560">Oxidoreductase</keyword>
<evidence type="ECO:0000256" key="3">
    <source>
        <dbReference type="ARBA" id="ARBA00023002"/>
    </source>
</evidence>
<evidence type="ECO:0000313" key="10">
    <source>
        <dbReference type="EMBL" id="CAB5067559.1"/>
    </source>
</evidence>
<dbReference type="InterPro" id="IPR044043">
    <property type="entry name" value="VanA_C_cat"/>
</dbReference>
<keyword evidence="1" id="KW-0001">2Fe-2S</keyword>
<dbReference type="PANTHER" id="PTHR21266">
    <property type="entry name" value="IRON-SULFUR DOMAIN CONTAINING PROTEIN"/>
    <property type="match status" value="1"/>
</dbReference>
<evidence type="ECO:0000256" key="5">
    <source>
        <dbReference type="ARBA" id="ARBA00023014"/>
    </source>
</evidence>
<dbReference type="InterPro" id="IPR017941">
    <property type="entry name" value="Rieske_2Fe-2S"/>
</dbReference>
<dbReference type="EMBL" id="CAEZXX010000075">
    <property type="protein sequence ID" value="CAB4711765.1"/>
    <property type="molecule type" value="Genomic_DNA"/>
</dbReference>
<sequence>MPTGGSPETWFDNEHPALRRCWHPVAWVEELEAANGVLGIELLGERWCVARLADGLTAVRDECPHRRSPLSAGCVVDGTLQCAYHGYRFAADGVCVEIPAVDPRLPIPRTARCETAARVAEHLGMIWVALEEPIVPLPEVPEHTDPSFVRCPLPPMEWKASAAQMADNFLDQGHFAFLHVATFADPDDRLVGEYDVVRDGWKYSVSYWHLTKALADSYEPGDDFRSNQRESYFVFTPPHHVYLRINYPAENSILTISFCHQPVNATTTRLFCTDYRNDIADTEEMRADTAKFQIAVALEDRVMLERMWRKGVSLDVTADLHTKADRITLEMRRVLAELVVAAAAE</sequence>
<dbReference type="Pfam" id="PF00355">
    <property type="entry name" value="Rieske"/>
    <property type="match status" value="1"/>
</dbReference>
<dbReference type="EMBL" id="CAEZYY010000043">
    <property type="protein sequence ID" value="CAB4767366.1"/>
    <property type="molecule type" value="Genomic_DNA"/>
</dbReference>
<protein>
    <submittedName>
        <fullName evidence="9">Unannotated protein</fullName>
    </submittedName>
</protein>
<proteinExistence type="predicted"/>
<evidence type="ECO:0000313" key="8">
    <source>
        <dbReference type="EMBL" id="CAB4767366.1"/>
    </source>
</evidence>
<organism evidence="9">
    <name type="scientific">freshwater metagenome</name>
    <dbReference type="NCBI Taxonomy" id="449393"/>
    <lineage>
        <taxon>unclassified sequences</taxon>
        <taxon>metagenomes</taxon>
        <taxon>ecological metagenomes</taxon>
    </lineage>
</organism>
<dbReference type="Gene3D" id="3.90.380.10">
    <property type="entry name" value="Naphthalene 1,2-dioxygenase Alpha Subunit, Chain A, domain 1"/>
    <property type="match status" value="1"/>
</dbReference>
<dbReference type="Gene3D" id="2.102.10.10">
    <property type="entry name" value="Rieske [2Fe-2S] iron-sulphur domain"/>
    <property type="match status" value="1"/>
</dbReference>
<keyword evidence="2" id="KW-0479">Metal-binding</keyword>
<dbReference type="PROSITE" id="PS51296">
    <property type="entry name" value="RIESKE"/>
    <property type="match status" value="1"/>
</dbReference>
<dbReference type="GO" id="GO:0051537">
    <property type="term" value="F:2 iron, 2 sulfur cluster binding"/>
    <property type="evidence" value="ECO:0007669"/>
    <property type="project" value="UniProtKB-KW"/>
</dbReference>
<dbReference type="SUPFAM" id="SSF55961">
    <property type="entry name" value="Bet v1-like"/>
    <property type="match status" value="1"/>
</dbReference>
<name>A0A6J7DJ86_9ZZZZ</name>
<gene>
    <name evidence="7" type="ORF">UFOPK2602_01200</name>
    <name evidence="8" type="ORF">UFOPK2806_02198</name>
    <name evidence="9" type="ORF">UFOPK3417_00614</name>
    <name evidence="10" type="ORF">UFOPK4306_02109</name>
</gene>
<dbReference type="AlphaFoldDB" id="A0A6J7DJ86"/>
<evidence type="ECO:0000313" key="7">
    <source>
        <dbReference type="EMBL" id="CAB4711765.1"/>
    </source>
</evidence>
<reference evidence="9" key="1">
    <citation type="submission" date="2020-05" db="EMBL/GenBank/DDBJ databases">
        <authorList>
            <person name="Chiriac C."/>
            <person name="Salcher M."/>
            <person name="Ghai R."/>
            <person name="Kavagutti S V."/>
        </authorList>
    </citation>
    <scope>NUCLEOTIDE SEQUENCE</scope>
</reference>
<dbReference type="GO" id="GO:0016491">
    <property type="term" value="F:oxidoreductase activity"/>
    <property type="evidence" value="ECO:0007669"/>
    <property type="project" value="UniProtKB-KW"/>
</dbReference>
<evidence type="ECO:0000256" key="2">
    <source>
        <dbReference type="ARBA" id="ARBA00022723"/>
    </source>
</evidence>
<feature type="domain" description="Rieske" evidence="6">
    <location>
        <begin position="22"/>
        <end position="128"/>
    </location>
</feature>
<dbReference type="GO" id="GO:0046872">
    <property type="term" value="F:metal ion binding"/>
    <property type="evidence" value="ECO:0007669"/>
    <property type="project" value="UniProtKB-KW"/>
</dbReference>
<dbReference type="InterPro" id="IPR050584">
    <property type="entry name" value="Cholesterol_7-desaturase"/>
</dbReference>
<dbReference type="PANTHER" id="PTHR21266:SF57">
    <property type="entry name" value="3-CHLOROBENZOATE-3,4-DIOXYGENASE"/>
    <property type="match status" value="1"/>
</dbReference>
<evidence type="ECO:0000259" key="6">
    <source>
        <dbReference type="PROSITE" id="PS51296"/>
    </source>
</evidence>
<evidence type="ECO:0000256" key="1">
    <source>
        <dbReference type="ARBA" id="ARBA00022714"/>
    </source>
</evidence>
<evidence type="ECO:0000313" key="9">
    <source>
        <dbReference type="EMBL" id="CAB4868409.1"/>
    </source>
</evidence>
<evidence type="ECO:0000256" key="4">
    <source>
        <dbReference type="ARBA" id="ARBA00023004"/>
    </source>
</evidence>
<accession>A0A6J7DJ86</accession>
<dbReference type="Pfam" id="PF19112">
    <property type="entry name" value="VanA_C"/>
    <property type="match status" value="1"/>
</dbReference>
<dbReference type="EMBL" id="CAFBQP010000105">
    <property type="protein sequence ID" value="CAB5067559.1"/>
    <property type="molecule type" value="Genomic_DNA"/>
</dbReference>